<evidence type="ECO:0000256" key="2">
    <source>
        <dbReference type="RuleBase" id="RU362097"/>
    </source>
</evidence>
<dbReference type="Gene3D" id="1.20.1600.10">
    <property type="entry name" value="Outer membrane efflux proteins (OEP)"/>
    <property type="match status" value="1"/>
</dbReference>
<comment type="caution">
    <text evidence="4">The sequence shown here is derived from an EMBL/GenBank/DDBJ whole genome shotgun (WGS) entry which is preliminary data.</text>
</comment>
<keyword evidence="2" id="KW-0564">Palmitate</keyword>
<dbReference type="Pfam" id="PF02321">
    <property type="entry name" value="OEP"/>
    <property type="match status" value="2"/>
</dbReference>
<feature type="signal peptide" evidence="2">
    <location>
        <begin position="1"/>
        <end position="26"/>
    </location>
</feature>
<keyword evidence="2" id="KW-0472">Membrane</keyword>
<proteinExistence type="inferred from homology"/>
<dbReference type="NCBIfam" id="TIGR01845">
    <property type="entry name" value="outer_NodT"/>
    <property type="match status" value="1"/>
</dbReference>
<evidence type="ECO:0000256" key="1">
    <source>
        <dbReference type="ARBA" id="ARBA00007613"/>
    </source>
</evidence>
<gene>
    <name evidence="4" type="ORF">ENW96_06510</name>
</gene>
<dbReference type="EMBL" id="DTMF01000164">
    <property type="protein sequence ID" value="HGF34027.1"/>
    <property type="molecule type" value="Genomic_DNA"/>
</dbReference>
<keyword evidence="3" id="KW-0175">Coiled coil</keyword>
<dbReference type="PANTHER" id="PTHR30203">
    <property type="entry name" value="OUTER MEMBRANE CATION EFFLUX PROTEIN"/>
    <property type="match status" value="1"/>
</dbReference>
<evidence type="ECO:0000256" key="3">
    <source>
        <dbReference type="SAM" id="Coils"/>
    </source>
</evidence>
<dbReference type="PANTHER" id="PTHR30203:SF33">
    <property type="entry name" value="BLR4455 PROTEIN"/>
    <property type="match status" value="1"/>
</dbReference>
<sequence length="493" mass="53611">MSMWKPNKAGIRFAAALLPLCLWGCAVGPNFVRPKPPAVTQYTQGREPSATVAADGQTQYFQHGAKIAADWYRLFRSPKLDLMIKEAVAQNPSLQAAQARLRQSQENLRAGYGVFFPQIGGSFEAMRERFTSAQFGVGQAPGNTFNLFTTQVTVSYLVDLFGGQRRHVEGLAAQVDYQNYTAMATYLTLLGNVVNAAIAQAAYRAQIDATERILAMQKEQVSLTEAQYQAGTVPYAAVVSLQTQLAATEATLGPLKQNLDKTQHLLSALVGRPPAEWAAPRLDLADFTLPKELPVTLPSALVRQRPDILAAEAQLHTASANIGVATAALFPSLTLSAAYGFTSTDITRLFDPRAKVWNIAGGLTQPIFRGGTLWFQRKAAVEAYEASLADYRQVVVTAFQQVADTLRAVEHDAETLKAQADALAAAEEALKLLTANYKAGLVNYLQILTANNQYQQARLGYIQAQALRLQDTAALFVALGGGWWNPQTKMAEK</sequence>
<keyword evidence="2" id="KW-0812">Transmembrane</keyword>
<protein>
    <submittedName>
        <fullName evidence="4">Efflux transporter outer membrane subunit</fullName>
    </submittedName>
</protein>
<feature type="chain" id="PRO_5028516368" evidence="2">
    <location>
        <begin position="27"/>
        <end position="493"/>
    </location>
</feature>
<accession>A0A7C3Z0X8</accession>
<comment type="similarity">
    <text evidence="1 2">Belongs to the outer membrane factor (OMF) (TC 1.B.17) family.</text>
</comment>
<reference evidence="4" key="1">
    <citation type="journal article" date="2020" name="mSystems">
        <title>Genome- and Community-Level Interaction Insights into Carbon Utilization and Element Cycling Functions of Hydrothermarchaeota in Hydrothermal Sediment.</title>
        <authorList>
            <person name="Zhou Z."/>
            <person name="Liu Y."/>
            <person name="Xu W."/>
            <person name="Pan J."/>
            <person name="Luo Z.H."/>
            <person name="Li M."/>
        </authorList>
    </citation>
    <scope>NUCLEOTIDE SEQUENCE [LARGE SCALE GENOMIC DNA]</scope>
    <source>
        <strain evidence="4">SpSt-897</strain>
    </source>
</reference>
<name>A0A7C3Z0X8_9BACT</name>
<dbReference type="GO" id="GO:0005886">
    <property type="term" value="C:plasma membrane"/>
    <property type="evidence" value="ECO:0007669"/>
    <property type="project" value="UniProtKB-SubCell"/>
</dbReference>
<keyword evidence="2" id="KW-0732">Signal</keyword>
<dbReference type="Gene3D" id="2.20.200.10">
    <property type="entry name" value="Outer membrane efflux proteins (OEP)"/>
    <property type="match status" value="1"/>
</dbReference>
<feature type="coiled-coil region" evidence="3">
    <location>
        <begin position="406"/>
        <end position="436"/>
    </location>
</feature>
<organism evidence="4">
    <name type="scientific">Desulfobacca acetoxidans</name>
    <dbReference type="NCBI Taxonomy" id="60893"/>
    <lineage>
        <taxon>Bacteria</taxon>
        <taxon>Pseudomonadati</taxon>
        <taxon>Thermodesulfobacteriota</taxon>
        <taxon>Desulfobaccia</taxon>
        <taxon>Desulfobaccales</taxon>
        <taxon>Desulfobaccaceae</taxon>
        <taxon>Desulfobacca</taxon>
    </lineage>
</organism>
<dbReference type="InterPro" id="IPR010131">
    <property type="entry name" value="MdtP/NodT-like"/>
</dbReference>
<evidence type="ECO:0000313" key="4">
    <source>
        <dbReference type="EMBL" id="HGF34027.1"/>
    </source>
</evidence>
<dbReference type="GO" id="GO:0015562">
    <property type="term" value="F:efflux transmembrane transporter activity"/>
    <property type="evidence" value="ECO:0007669"/>
    <property type="project" value="InterPro"/>
</dbReference>
<dbReference type="InterPro" id="IPR003423">
    <property type="entry name" value="OMP_efflux"/>
</dbReference>
<keyword evidence="2" id="KW-1134">Transmembrane beta strand</keyword>
<comment type="subcellular location">
    <subcellularLocation>
        <location evidence="2">Cell membrane</location>
        <topology evidence="2">Lipid-anchor</topology>
    </subcellularLocation>
</comment>
<keyword evidence="2" id="KW-0449">Lipoprotein</keyword>
<dbReference type="AlphaFoldDB" id="A0A7C3Z0X8"/>
<dbReference type="SUPFAM" id="SSF56954">
    <property type="entry name" value="Outer membrane efflux proteins (OEP)"/>
    <property type="match status" value="1"/>
</dbReference>